<evidence type="ECO:0000256" key="9">
    <source>
        <dbReference type="SAM" id="Phobius"/>
    </source>
</evidence>
<dbReference type="GO" id="GO:0006865">
    <property type="term" value="P:amino acid transport"/>
    <property type="evidence" value="ECO:0007669"/>
    <property type="project" value="UniProtKB-KW"/>
</dbReference>
<evidence type="ECO:0000256" key="3">
    <source>
        <dbReference type="ARBA" id="ARBA00022475"/>
    </source>
</evidence>
<keyword evidence="3" id="KW-1003">Cell membrane</keyword>
<evidence type="ECO:0000256" key="5">
    <source>
        <dbReference type="ARBA" id="ARBA00022970"/>
    </source>
</evidence>
<comment type="subcellular location">
    <subcellularLocation>
        <location evidence="1">Cell membrane</location>
        <topology evidence="1">Multi-pass membrane protein</topology>
    </subcellularLocation>
</comment>
<feature type="transmembrane region" description="Helical" evidence="9">
    <location>
        <begin position="93"/>
        <end position="115"/>
    </location>
</feature>
<evidence type="ECO:0000256" key="2">
    <source>
        <dbReference type="ARBA" id="ARBA00022448"/>
    </source>
</evidence>
<comment type="similarity">
    <text evidence="8">Belongs to the binding-protein-dependent transport system permease family. LivHM subfamily.</text>
</comment>
<feature type="transmembrane region" description="Helical" evidence="9">
    <location>
        <begin position="189"/>
        <end position="210"/>
    </location>
</feature>
<keyword evidence="7 9" id="KW-0472">Membrane</keyword>
<dbReference type="InterPro" id="IPR052157">
    <property type="entry name" value="BCAA_transport_permease"/>
</dbReference>
<gene>
    <name evidence="10" type="ORF">ACD_3C00123G0008</name>
</gene>
<dbReference type="GO" id="GO:0005886">
    <property type="term" value="C:plasma membrane"/>
    <property type="evidence" value="ECO:0007669"/>
    <property type="project" value="UniProtKB-SubCell"/>
</dbReference>
<keyword evidence="5" id="KW-0029">Amino-acid transport</keyword>
<evidence type="ECO:0000256" key="1">
    <source>
        <dbReference type="ARBA" id="ARBA00004651"/>
    </source>
</evidence>
<accession>K2G157</accession>
<dbReference type="EMBL" id="AMFJ01000397">
    <property type="protein sequence ID" value="EKE27942.1"/>
    <property type="molecule type" value="Genomic_DNA"/>
</dbReference>
<proteinExistence type="inferred from homology"/>
<reference evidence="10" key="1">
    <citation type="journal article" date="2012" name="Science">
        <title>Fermentation, hydrogen, and sulfur metabolism in multiple uncultivated bacterial phyla.</title>
        <authorList>
            <person name="Wrighton K.C."/>
            <person name="Thomas B.C."/>
            <person name="Sharon I."/>
            <person name="Miller C.S."/>
            <person name="Castelle C.J."/>
            <person name="VerBerkmoes N.C."/>
            <person name="Wilkins M.J."/>
            <person name="Hettich R.L."/>
            <person name="Lipton M.S."/>
            <person name="Williams K.H."/>
            <person name="Long P.E."/>
            <person name="Banfield J.F."/>
        </authorList>
    </citation>
    <scope>NUCLEOTIDE SEQUENCE [LARGE SCALE GENOMIC DNA]</scope>
</reference>
<evidence type="ECO:0000256" key="7">
    <source>
        <dbReference type="ARBA" id="ARBA00023136"/>
    </source>
</evidence>
<feature type="transmembrane region" description="Helical" evidence="9">
    <location>
        <begin position="6"/>
        <end position="25"/>
    </location>
</feature>
<protein>
    <submittedName>
        <fullName evidence="10">Amino acid/amide ABC transporter membrane protein 1, HAAT family</fullName>
    </submittedName>
</protein>
<evidence type="ECO:0000256" key="6">
    <source>
        <dbReference type="ARBA" id="ARBA00022989"/>
    </source>
</evidence>
<dbReference type="PANTHER" id="PTHR11795:SF445">
    <property type="entry name" value="AMINO ACID ABC TRANSPORTER PERMEASE PROTEIN"/>
    <property type="match status" value="1"/>
</dbReference>
<dbReference type="CDD" id="cd06582">
    <property type="entry name" value="TM_PBP1_LivH_like"/>
    <property type="match status" value="1"/>
</dbReference>
<comment type="caution">
    <text evidence="10">The sequence shown here is derived from an EMBL/GenBank/DDBJ whole genome shotgun (WGS) entry which is preliminary data.</text>
</comment>
<evidence type="ECO:0000313" key="10">
    <source>
        <dbReference type="EMBL" id="EKE27942.1"/>
    </source>
</evidence>
<keyword evidence="6 9" id="KW-1133">Transmembrane helix</keyword>
<feature type="transmembrane region" description="Helical" evidence="9">
    <location>
        <begin position="32"/>
        <end position="48"/>
    </location>
</feature>
<name>K2G157_9BACT</name>
<evidence type="ECO:0000256" key="4">
    <source>
        <dbReference type="ARBA" id="ARBA00022692"/>
    </source>
</evidence>
<sequence length="286" mass="34635">MFTQVVINSIITSSIYMLVALWFYMTYSVSKFFNIAHWALLMIWWYAFYHITKSLGLNPYFWVIASMLLTWLLGYSFEKFVFSKIRLNRSSNLTAIIASLWILSMTEALIVMKFWSQFELLPQDIIRQENFNIFWWVMTLTQIIILITWTVIGIALYYILKKTTYGKALRAINDSEEMAKIIWINTKKIIGYTFFLGSSIAWLAWILIWLDTWIEPKMWMWYLLKWIIACIIWGMWNIYWAIVWSFFLWFIENFWIWQFSWEWRDAISFGVLIIFLLLKPKGIIKN</sequence>
<dbReference type="InterPro" id="IPR001851">
    <property type="entry name" value="ABC_transp_permease"/>
</dbReference>
<feature type="transmembrane region" description="Helical" evidence="9">
    <location>
        <begin position="222"/>
        <end position="251"/>
    </location>
</feature>
<feature type="transmembrane region" description="Helical" evidence="9">
    <location>
        <begin position="135"/>
        <end position="160"/>
    </location>
</feature>
<dbReference type="GO" id="GO:0022857">
    <property type="term" value="F:transmembrane transporter activity"/>
    <property type="evidence" value="ECO:0007669"/>
    <property type="project" value="InterPro"/>
</dbReference>
<keyword evidence="4 9" id="KW-0812">Transmembrane</keyword>
<organism evidence="10">
    <name type="scientific">uncultured bacterium</name>
    <name type="common">gcode 4</name>
    <dbReference type="NCBI Taxonomy" id="1234023"/>
    <lineage>
        <taxon>Bacteria</taxon>
        <taxon>environmental samples</taxon>
    </lineage>
</organism>
<dbReference type="AlphaFoldDB" id="K2G157"/>
<keyword evidence="2" id="KW-0813">Transport</keyword>
<dbReference type="Pfam" id="PF02653">
    <property type="entry name" value="BPD_transp_2"/>
    <property type="match status" value="1"/>
</dbReference>
<evidence type="ECO:0000256" key="8">
    <source>
        <dbReference type="ARBA" id="ARBA00037998"/>
    </source>
</evidence>
<dbReference type="PANTHER" id="PTHR11795">
    <property type="entry name" value="BRANCHED-CHAIN AMINO ACID TRANSPORT SYSTEM PERMEASE PROTEIN LIVH"/>
    <property type="match status" value="1"/>
</dbReference>
<feature type="transmembrane region" description="Helical" evidence="9">
    <location>
        <begin position="60"/>
        <end position="81"/>
    </location>
</feature>